<dbReference type="InterPro" id="IPR036691">
    <property type="entry name" value="Endo/exonu/phosph_ase_sf"/>
</dbReference>
<accession>A0A821KV32</accession>
<gene>
    <name evidence="2" type="ORF">PMACD_LOCUS120</name>
</gene>
<reference evidence="2" key="1">
    <citation type="submission" date="2021-02" db="EMBL/GenBank/DDBJ databases">
        <authorList>
            <person name="Steward A R."/>
        </authorList>
    </citation>
    <scope>NUCLEOTIDE SEQUENCE</scope>
</reference>
<name>A0A821KV32_9NEOP</name>
<keyword evidence="3" id="KW-1185">Reference proteome</keyword>
<dbReference type="Pfam" id="PF03372">
    <property type="entry name" value="Exo_endo_phos"/>
    <property type="match status" value="1"/>
</dbReference>
<dbReference type="AlphaFoldDB" id="A0A821KV32"/>
<dbReference type="OrthoDB" id="5953030at2759"/>
<proteinExistence type="predicted"/>
<dbReference type="SUPFAM" id="SSF56219">
    <property type="entry name" value="DNase I-like"/>
    <property type="match status" value="1"/>
</dbReference>
<dbReference type="Proteomes" id="UP000663880">
    <property type="component" value="Unassembled WGS sequence"/>
</dbReference>
<feature type="domain" description="Endonuclease/exonuclease/phosphatase" evidence="1">
    <location>
        <begin position="52"/>
        <end position="202"/>
    </location>
</feature>
<evidence type="ECO:0000313" key="2">
    <source>
        <dbReference type="EMBL" id="CAF4742534.1"/>
    </source>
</evidence>
<dbReference type="EMBL" id="CAJOBZ010000001">
    <property type="protein sequence ID" value="CAF4742534.1"/>
    <property type="molecule type" value="Genomic_DNA"/>
</dbReference>
<dbReference type="Gene3D" id="3.60.10.10">
    <property type="entry name" value="Endonuclease/exonuclease/phosphatase"/>
    <property type="match status" value="1"/>
</dbReference>
<protein>
    <recommendedName>
        <fullName evidence="1">Endonuclease/exonuclease/phosphatase domain-containing protein</fullName>
    </recommendedName>
</protein>
<comment type="caution">
    <text evidence="2">The sequence shown here is derived from an EMBL/GenBank/DDBJ whole genome shotgun (WGS) entry which is preliminary data.</text>
</comment>
<organism evidence="2 3">
    <name type="scientific">Pieris macdunnoughi</name>
    <dbReference type="NCBI Taxonomy" id="345717"/>
    <lineage>
        <taxon>Eukaryota</taxon>
        <taxon>Metazoa</taxon>
        <taxon>Ecdysozoa</taxon>
        <taxon>Arthropoda</taxon>
        <taxon>Hexapoda</taxon>
        <taxon>Insecta</taxon>
        <taxon>Pterygota</taxon>
        <taxon>Neoptera</taxon>
        <taxon>Endopterygota</taxon>
        <taxon>Lepidoptera</taxon>
        <taxon>Glossata</taxon>
        <taxon>Ditrysia</taxon>
        <taxon>Papilionoidea</taxon>
        <taxon>Pieridae</taxon>
        <taxon>Pierinae</taxon>
        <taxon>Pieris</taxon>
    </lineage>
</organism>
<evidence type="ECO:0000259" key="1">
    <source>
        <dbReference type="Pfam" id="PF03372"/>
    </source>
</evidence>
<evidence type="ECO:0000313" key="3">
    <source>
        <dbReference type="Proteomes" id="UP000663880"/>
    </source>
</evidence>
<dbReference type="InterPro" id="IPR005135">
    <property type="entry name" value="Endo/exonuclease/phosphatase"/>
</dbReference>
<sequence>MAVSEVSYKSPSSSGSSSNEASLFNTSFYPLNVHLFNSFLGLSKNFNVVHINAQSVPAHYSYLFTSLQYCNIHAILISESWLKPSLPSTSFPIPGFHLLRNDRLARVEGGVAIYLRAHISYFILSSSPQPPPNDAVEHFSLEVSFSYSKLLLGVFYSFSLNVDYFSALGLLLDNFINNNKHTIFMGDLNTCLLRNDHRSRKPTSTIESYNFNITYL</sequence>
<dbReference type="GO" id="GO:0003824">
    <property type="term" value="F:catalytic activity"/>
    <property type="evidence" value="ECO:0007669"/>
    <property type="project" value="InterPro"/>
</dbReference>